<dbReference type="Gene3D" id="1.10.150.240">
    <property type="entry name" value="Putative phosphatase, domain 2"/>
    <property type="match status" value="1"/>
</dbReference>
<accession>A0ABV1REL3</accession>
<dbReference type="SUPFAM" id="SSF56784">
    <property type="entry name" value="HAD-like"/>
    <property type="match status" value="1"/>
</dbReference>
<dbReference type="EMBL" id="JBELOE010000110">
    <property type="protein sequence ID" value="MER2491354.1"/>
    <property type="molecule type" value="Genomic_DNA"/>
</dbReference>
<organism evidence="1 2">
    <name type="scientific">Catenovulum sediminis</name>
    <dbReference type="NCBI Taxonomy" id="1740262"/>
    <lineage>
        <taxon>Bacteria</taxon>
        <taxon>Pseudomonadati</taxon>
        <taxon>Pseudomonadota</taxon>
        <taxon>Gammaproteobacteria</taxon>
        <taxon>Alteromonadales</taxon>
        <taxon>Alteromonadaceae</taxon>
        <taxon>Catenovulum</taxon>
    </lineage>
</organism>
<protein>
    <submittedName>
        <fullName evidence="1">HAD family phosphatase</fullName>
    </submittedName>
</protein>
<dbReference type="InterPro" id="IPR006439">
    <property type="entry name" value="HAD-SF_hydro_IA"/>
</dbReference>
<evidence type="ECO:0000313" key="1">
    <source>
        <dbReference type="EMBL" id="MER2491354.1"/>
    </source>
</evidence>
<keyword evidence="2" id="KW-1185">Reference proteome</keyword>
<dbReference type="InterPro" id="IPR023198">
    <property type="entry name" value="PGP-like_dom2"/>
</dbReference>
<dbReference type="SFLD" id="SFLDG01129">
    <property type="entry name" value="C1.5:_HAD__Beta-PGM__Phosphata"/>
    <property type="match status" value="1"/>
</dbReference>
<dbReference type="RefSeq" id="WP_350401020.1">
    <property type="nucleotide sequence ID" value="NZ_JBELOE010000110.1"/>
</dbReference>
<gene>
    <name evidence="1" type="ORF">ABS311_05600</name>
</gene>
<dbReference type="Proteomes" id="UP001467690">
    <property type="component" value="Unassembled WGS sequence"/>
</dbReference>
<dbReference type="InterPro" id="IPR023214">
    <property type="entry name" value="HAD_sf"/>
</dbReference>
<dbReference type="SFLD" id="SFLDS00003">
    <property type="entry name" value="Haloacid_Dehalogenase"/>
    <property type="match status" value="1"/>
</dbReference>
<reference evidence="1 2" key="1">
    <citation type="submission" date="2024-06" db="EMBL/GenBank/DDBJ databases">
        <authorList>
            <person name="Chen R.Y."/>
        </authorList>
    </citation>
    <scope>NUCLEOTIDE SEQUENCE [LARGE SCALE GENOMIC DNA]</scope>
    <source>
        <strain evidence="1 2">D2</strain>
    </source>
</reference>
<sequence>MNTPRIQAILFDKDGTIFDSEKIYCESWIESAKAFNVPFSAKDYDKYVGIRANECYRLAQKEFGTDFPLDDFMRHNRAFIDEKKRRGMPVKPGFISFFDKARQTGVPLGLVTSSARDAAILSFTGTDFLRHFEVFVTGDDVENAKPSPECYFLAAQRLNISPDNILVFEDSNAGVQAALEAGCNVIAIPDYLEINKKLQKKCWHLLDSFNEADFTLNHIN</sequence>
<dbReference type="InterPro" id="IPR041492">
    <property type="entry name" value="HAD_2"/>
</dbReference>
<evidence type="ECO:0000313" key="2">
    <source>
        <dbReference type="Proteomes" id="UP001467690"/>
    </source>
</evidence>
<dbReference type="NCBIfam" id="TIGR01509">
    <property type="entry name" value="HAD-SF-IA-v3"/>
    <property type="match status" value="1"/>
</dbReference>
<proteinExistence type="predicted"/>
<name>A0ABV1REL3_9ALTE</name>
<dbReference type="Gene3D" id="3.40.50.1000">
    <property type="entry name" value="HAD superfamily/HAD-like"/>
    <property type="match status" value="1"/>
</dbReference>
<dbReference type="PANTHER" id="PTHR18901:SF38">
    <property type="entry name" value="PSEUDOURIDINE-5'-PHOSPHATASE"/>
    <property type="match status" value="1"/>
</dbReference>
<comment type="caution">
    <text evidence="1">The sequence shown here is derived from an EMBL/GenBank/DDBJ whole genome shotgun (WGS) entry which is preliminary data.</text>
</comment>
<dbReference type="Pfam" id="PF13419">
    <property type="entry name" value="HAD_2"/>
    <property type="match status" value="1"/>
</dbReference>
<dbReference type="PANTHER" id="PTHR18901">
    <property type="entry name" value="2-DEOXYGLUCOSE-6-PHOSPHATE PHOSPHATASE 2"/>
    <property type="match status" value="1"/>
</dbReference>
<dbReference type="InterPro" id="IPR036412">
    <property type="entry name" value="HAD-like_sf"/>
</dbReference>
<dbReference type="CDD" id="cd07505">
    <property type="entry name" value="HAD_BPGM-like"/>
    <property type="match status" value="1"/>
</dbReference>